<dbReference type="GO" id="GO:0045892">
    <property type="term" value="P:negative regulation of DNA-templated transcription"/>
    <property type="evidence" value="ECO:0007669"/>
    <property type="project" value="UniProtKB-ARBA"/>
</dbReference>
<feature type="domain" description="HTH tetR-type" evidence="5">
    <location>
        <begin position="17"/>
        <end position="77"/>
    </location>
</feature>
<evidence type="ECO:0000256" key="3">
    <source>
        <dbReference type="ARBA" id="ARBA00023163"/>
    </source>
</evidence>
<evidence type="ECO:0000256" key="1">
    <source>
        <dbReference type="ARBA" id="ARBA00023015"/>
    </source>
</evidence>
<dbReference type="Gene3D" id="1.10.357.10">
    <property type="entry name" value="Tetracycline Repressor, domain 2"/>
    <property type="match status" value="1"/>
</dbReference>
<comment type="caution">
    <text evidence="6">The sequence shown here is derived from an EMBL/GenBank/DDBJ whole genome shotgun (WGS) entry which is preliminary data.</text>
</comment>
<organism evidence="6 7">
    <name type="scientific">Nakamurella aerolata</name>
    <dbReference type="NCBI Taxonomy" id="1656892"/>
    <lineage>
        <taxon>Bacteria</taxon>
        <taxon>Bacillati</taxon>
        <taxon>Actinomycetota</taxon>
        <taxon>Actinomycetes</taxon>
        <taxon>Nakamurellales</taxon>
        <taxon>Nakamurellaceae</taxon>
        <taxon>Nakamurella</taxon>
    </lineage>
</organism>
<proteinExistence type="predicted"/>
<name>A0A849AB73_9ACTN</name>
<dbReference type="Pfam" id="PF00440">
    <property type="entry name" value="TetR_N"/>
    <property type="match status" value="1"/>
</dbReference>
<feature type="DNA-binding region" description="H-T-H motif" evidence="4">
    <location>
        <begin position="40"/>
        <end position="59"/>
    </location>
</feature>
<gene>
    <name evidence="6" type="ORF">HKD39_00205</name>
</gene>
<dbReference type="EMBL" id="JABEND010000001">
    <property type="protein sequence ID" value="NNG34162.1"/>
    <property type="molecule type" value="Genomic_DNA"/>
</dbReference>
<dbReference type="RefSeq" id="WP_171197850.1">
    <property type="nucleotide sequence ID" value="NZ_JABEND010000001.1"/>
</dbReference>
<dbReference type="PANTHER" id="PTHR30055">
    <property type="entry name" value="HTH-TYPE TRANSCRIPTIONAL REGULATOR RUTR"/>
    <property type="match status" value="1"/>
</dbReference>
<keyword evidence="1" id="KW-0805">Transcription regulation</keyword>
<dbReference type="Proteomes" id="UP000562984">
    <property type="component" value="Unassembled WGS sequence"/>
</dbReference>
<dbReference type="InterPro" id="IPR009057">
    <property type="entry name" value="Homeodomain-like_sf"/>
</dbReference>
<dbReference type="PANTHER" id="PTHR30055:SF160">
    <property type="entry name" value="TRANSCRIPTIONAL REGULATORY PROTEIN (PROBABLY ASNC-FAMILY)-RELATED"/>
    <property type="match status" value="1"/>
</dbReference>
<accession>A0A849AB73</accession>
<evidence type="ECO:0000256" key="4">
    <source>
        <dbReference type="PROSITE-ProRule" id="PRU00335"/>
    </source>
</evidence>
<dbReference type="InterPro" id="IPR036271">
    <property type="entry name" value="Tet_transcr_reg_TetR-rel_C_sf"/>
</dbReference>
<keyword evidence="7" id="KW-1185">Reference proteome</keyword>
<dbReference type="FunFam" id="1.10.10.60:FF:000141">
    <property type="entry name" value="TetR family transcriptional regulator"/>
    <property type="match status" value="1"/>
</dbReference>
<dbReference type="PRINTS" id="PR00455">
    <property type="entry name" value="HTHTETR"/>
</dbReference>
<sequence>MSETAPAPRTVTRLSRSDRRRQLLTAAREVFVDQGYHAAAMDGIAERAGVSKPVLYQHFSSKLDLYLALLNESADELVRAVQQAMEVTDVNKDRVRNTSEAYFSFVADSGQAYRLIFESDLRDEPAVQQVVERASEGCIEAIAQTIITDTGVDAARGRLLASGLVGLYQVSARFWLQQTDVIPRSEAVQLLSTLAWRGISRFPRSEDHSEPHEQPGQH</sequence>
<dbReference type="SUPFAM" id="SSF46689">
    <property type="entry name" value="Homeodomain-like"/>
    <property type="match status" value="1"/>
</dbReference>
<keyword evidence="2 4" id="KW-0238">DNA-binding</keyword>
<dbReference type="GO" id="GO:0000976">
    <property type="term" value="F:transcription cis-regulatory region binding"/>
    <property type="evidence" value="ECO:0007669"/>
    <property type="project" value="TreeGrafter"/>
</dbReference>
<keyword evidence="3" id="KW-0804">Transcription</keyword>
<dbReference type="PROSITE" id="PS50977">
    <property type="entry name" value="HTH_TETR_2"/>
    <property type="match status" value="1"/>
</dbReference>
<evidence type="ECO:0000313" key="7">
    <source>
        <dbReference type="Proteomes" id="UP000562984"/>
    </source>
</evidence>
<evidence type="ECO:0000256" key="2">
    <source>
        <dbReference type="ARBA" id="ARBA00023125"/>
    </source>
</evidence>
<dbReference type="SUPFAM" id="SSF48498">
    <property type="entry name" value="Tetracyclin repressor-like, C-terminal domain"/>
    <property type="match status" value="1"/>
</dbReference>
<evidence type="ECO:0000259" key="5">
    <source>
        <dbReference type="PROSITE" id="PS50977"/>
    </source>
</evidence>
<dbReference type="InterPro" id="IPR001647">
    <property type="entry name" value="HTH_TetR"/>
</dbReference>
<reference evidence="6 7" key="1">
    <citation type="submission" date="2020-05" db="EMBL/GenBank/DDBJ databases">
        <title>Nakamurella sp. DB0629 isolated from air conditioner.</title>
        <authorList>
            <person name="Kim D.H."/>
            <person name="Kim D.-U."/>
        </authorList>
    </citation>
    <scope>NUCLEOTIDE SEQUENCE [LARGE SCALE GENOMIC DNA]</scope>
    <source>
        <strain evidence="6 7">DB0629</strain>
    </source>
</reference>
<evidence type="ECO:0000313" key="6">
    <source>
        <dbReference type="EMBL" id="NNG34162.1"/>
    </source>
</evidence>
<dbReference type="InterPro" id="IPR050109">
    <property type="entry name" value="HTH-type_TetR-like_transc_reg"/>
</dbReference>
<protein>
    <submittedName>
        <fullName evidence="6">TetR/AcrR family transcriptional regulator</fullName>
    </submittedName>
</protein>
<dbReference type="GO" id="GO:0003700">
    <property type="term" value="F:DNA-binding transcription factor activity"/>
    <property type="evidence" value="ECO:0007669"/>
    <property type="project" value="TreeGrafter"/>
</dbReference>
<dbReference type="AlphaFoldDB" id="A0A849AB73"/>